<dbReference type="RefSeq" id="XP_022722117.1">
    <property type="nucleotide sequence ID" value="XM_022866382.1"/>
</dbReference>
<dbReference type="Proteomes" id="UP000515121">
    <property type="component" value="Unplaced"/>
</dbReference>
<accession>A0A6P5X345</accession>
<protein>
    <submittedName>
        <fullName evidence="3">40S ribosomal protein S9-like</fullName>
    </submittedName>
</protein>
<evidence type="ECO:0000313" key="3">
    <source>
        <dbReference type="RefSeq" id="XP_022722117.1"/>
    </source>
</evidence>
<evidence type="ECO:0000256" key="1">
    <source>
        <dbReference type="SAM" id="MobiDB-lite"/>
    </source>
</evidence>
<evidence type="ECO:0000313" key="2">
    <source>
        <dbReference type="Proteomes" id="UP000515121"/>
    </source>
</evidence>
<dbReference type="AlphaFoldDB" id="A0A6P5X345"/>
<dbReference type="KEGG" id="dzi:111279393"/>
<feature type="region of interest" description="Disordered" evidence="1">
    <location>
        <begin position="93"/>
        <end position="123"/>
    </location>
</feature>
<dbReference type="OrthoDB" id="1697570at2759"/>
<dbReference type="GeneID" id="111279393"/>
<reference evidence="3" key="1">
    <citation type="submission" date="2025-08" db="UniProtKB">
        <authorList>
            <consortium name="RefSeq"/>
        </authorList>
    </citation>
    <scope>IDENTIFICATION</scope>
    <source>
        <tissue evidence="3">Fruit stalk</tissue>
    </source>
</reference>
<sequence length="123" mass="13984">MISLPKLIAIEAKALLVRLLRVLQKVASIEMRIFHGQYVRLQWLRDTFRHVTNSASDGDIEAGRQVVNIQSFMVRVDSRKHIDFSVTSSFRGGRPGRVKRKNQRATFMKAAGGDGDEKEDEQT</sequence>
<feature type="compositionally biased region" description="Basic residues" evidence="1">
    <location>
        <begin position="94"/>
        <end position="103"/>
    </location>
</feature>
<proteinExistence type="predicted"/>
<keyword evidence="2" id="KW-1185">Reference proteome</keyword>
<gene>
    <name evidence="3" type="primary">LOC111279393</name>
</gene>
<name>A0A6P5X345_DURZI</name>
<organism evidence="2 3">
    <name type="scientific">Durio zibethinus</name>
    <name type="common">Durian</name>
    <dbReference type="NCBI Taxonomy" id="66656"/>
    <lineage>
        <taxon>Eukaryota</taxon>
        <taxon>Viridiplantae</taxon>
        <taxon>Streptophyta</taxon>
        <taxon>Embryophyta</taxon>
        <taxon>Tracheophyta</taxon>
        <taxon>Spermatophyta</taxon>
        <taxon>Magnoliopsida</taxon>
        <taxon>eudicotyledons</taxon>
        <taxon>Gunneridae</taxon>
        <taxon>Pentapetalae</taxon>
        <taxon>rosids</taxon>
        <taxon>malvids</taxon>
        <taxon>Malvales</taxon>
        <taxon>Malvaceae</taxon>
        <taxon>Helicteroideae</taxon>
        <taxon>Durio</taxon>
    </lineage>
</organism>
<feature type="compositionally biased region" description="Acidic residues" evidence="1">
    <location>
        <begin position="114"/>
        <end position="123"/>
    </location>
</feature>